<proteinExistence type="inferred from homology"/>
<evidence type="ECO:0000313" key="7">
    <source>
        <dbReference type="EMBL" id="SFM06728.1"/>
    </source>
</evidence>
<dbReference type="PROSITE" id="PS50885">
    <property type="entry name" value="HAMP"/>
    <property type="match status" value="1"/>
</dbReference>
<dbReference type="CDD" id="cd11386">
    <property type="entry name" value="MCP_signal"/>
    <property type="match status" value="1"/>
</dbReference>
<feature type="domain" description="HAMP" evidence="6">
    <location>
        <begin position="204"/>
        <end position="257"/>
    </location>
</feature>
<feature type="transmembrane region" description="Helical" evidence="4">
    <location>
        <begin position="182"/>
        <end position="203"/>
    </location>
</feature>
<feature type="domain" description="Methyl-accepting transducer" evidence="5">
    <location>
        <begin position="276"/>
        <end position="512"/>
    </location>
</feature>
<dbReference type="Pfam" id="PF00015">
    <property type="entry name" value="MCPsignal"/>
    <property type="match status" value="1"/>
</dbReference>
<dbReference type="Proteomes" id="UP000199520">
    <property type="component" value="Unassembled WGS sequence"/>
</dbReference>
<keyword evidence="1 3" id="KW-0807">Transducer</keyword>
<organism evidence="7 8">
    <name type="scientific">Pelosinus propionicus DSM 13327</name>
    <dbReference type="NCBI Taxonomy" id="1123291"/>
    <lineage>
        <taxon>Bacteria</taxon>
        <taxon>Bacillati</taxon>
        <taxon>Bacillota</taxon>
        <taxon>Negativicutes</taxon>
        <taxon>Selenomonadales</taxon>
        <taxon>Sporomusaceae</taxon>
        <taxon>Pelosinus</taxon>
    </lineage>
</organism>
<dbReference type="Gene3D" id="1.10.287.950">
    <property type="entry name" value="Methyl-accepting chemotaxis protein"/>
    <property type="match status" value="1"/>
</dbReference>
<dbReference type="PROSITE" id="PS50111">
    <property type="entry name" value="CHEMOTAXIS_TRANSDUC_2"/>
    <property type="match status" value="1"/>
</dbReference>
<evidence type="ECO:0000256" key="3">
    <source>
        <dbReference type="PROSITE-ProRule" id="PRU00284"/>
    </source>
</evidence>
<dbReference type="SMART" id="SM00283">
    <property type="entry name" value="MA"/>
    <property type="match status" value="1"/>
</dbReference>
<dbReference type="RefSeq" id="WP_090940443.1">
    <property type="nucleotide sequence ID" value="NZ_FOTS01000037.1"/>
</dbReference>
<dbReference type="GO" id="GO:0006935">
    <property type="term" value="P:chemotaxis"/>
    <property type="evidence" value="ECO:0007669"/>
    <property type="project" value="InterPro"/>
</dbReference>
<dbReference type="PANTHER" id="PTHR32089">
    <property type="entry name" value="METHYL-ACCEPTING CHEMOTAXIS PROTEIN MCPB"/>
    <property type="match status" value="1"/>
</dbReference>
<gene>
    <name evidence="7" type="ORF">SAMN04490355_103752</name>
</gene>
<dbReference type="GO" id="GO:0007165">
    <property type="term" value="P:signal transduction"/>
    <property type="evidence" value="ECO:0007669"/>
    <property type="project" value="UniProtKB-KW"/>
</dbReference>
<evidence type="ECO:0000256" key="1">
    <source>
        <dbReference type="ARBA" id="ARBA00023224"/>
    </source>
</evidence>
<evidence type="ECO:0000256" key="2">
    <source>
        <dbReference type="ARBA" id="ARBA00029447"/>
    </source>
</evidence>
<evidence type="ECO:0000256" key="4">
    <source>
        <dbReference type="SAM" id="Phobius"/>
    </source>
</evidence>
<protein>
    <submittedName>
        <fullName evidence="7">Methyl-accepting chemotaxis protein</fullName>
    </submittedName>
</protein>
<dbReference type="PRINTS" id="PR00260">
    <property type="entry name" value="CHEMTRNSDUCR"/>
</dbReference>
<dbReference type="Pfam" id="PF00672">
    <property type="entry name" value="HAMP"/>
    <property type="match status" value="1"/>
</dbReference>
<reference evidence="8" key="1">
    <citation type="submission" date="2016-10" db="EMBL/GenBank/DDBJ databases">
        <authorList>
            <person name="Varghese N."/>
            <person name="Submissions S."/>
        </authorList>
    </citation>
    <scope>NUCLEOTIDE SEQUENCE [LARGE SCALE GENOMIC DNA]</scope>
    <source>
        <strain evidence="8">DSM 13327</strain>
    </source>
</reference>
<dbReference type="GO" id="GO:0004888">
    <property type="term" value="F:transmembrane signaling receptor activity"/>
    <property type="evidence" value="ECO:0007669"/>
    <property type="project" value="InterPro"/>
</dbReference>
<dbReference type="Pfam" id="PF05227">
    <property type="entry name" value="CHASE3"/>
    <property type="match status" value="1"/>
</dbReference>
<comment type="similarity">
    <text evidence="2">Belongs to the methyl-accepting chemotaxis (MCP) protein family.</text>
</comment>
<keyword evidence="8" id="KW-1185">Reference proteome</keyword>
<dbReference type="InterPro" id="IPR004090">
    <property type="entry name" value="Chemotax_Me-accpt_rcpt"/>
</dbReference>
<dbReference type="AlphaFoldDB" id="A0A1I4MU13"/>
<dbReference type="EMBL" id="FOTS01000037">
    <property type="protein sequence ID" value="SFM06728.1"/>
    <property type="molecule type" value="Genomic_DNA"/>
</dbReference>
<dbReference type="CDD" id="cd06225">
    <property type="entry name" value="HAMP"/>
    <property type="match status" value="1"/>
</dbReference>
<dbReference type="GO" id="GO:0016020">
    <property type="term" value="C:membrane"/>
    <property type="evidence" value="ECO:0007669"/>
    <property type="project" value="InterPro"/>
</dbReference>
<evidence type="ECO:0000313" key="8">
    <source>
        <dbReference type="Proteomes" id="UP000199520"/>
    </source>
</evidence>
<dbReference type="PANTHER" id="PTHR32089:SF112">
    <property type="entry name" value="LYSOZYME-LIKE PROTEIN-RELATED"/>
    <property type="match status" value="1"/>
</dbReference>
<dbReference type="Gene3D" id="6.10.340.10">
    <property type="match status" value="1"/>
</dbReference>
<dbReference type="InterPro" id="IPR004089">
    <property type="entry name" value="MCPsignal_dom"/>
</dbReference>
<evidence type="ECO:0000259" key="6">
    <source>
        <dbReference type="PROSITE" id="PS50885"/>
    </source>
</evidence>
<feature type="transmembrane region" description="Helical" evidence="4">
    <location>
        <begin position="9"/>
        <end position="29"/>
    </location>
</feature>
<dbReference type="OrthoDB" id="107771at2"/>
<accession>A0A1I4MU13</accession>
<dbReference type="SMART" id="SM00304">
    <property type="entry name" value="HAMP"/>
    <property type="match status" value="1"/>
</dbReference>
<dbReference type="FunFam" id="1.10.287.950:FF:000001">
    <property type="entry name" value="Methyl-accepting chemotaxis sensory transducer"/>
    <property type="match status" value="1"/>
</dbReference>
<keyword evidence="4" id="KW-0472">Membrane</keyword>
<keyword evidence="4" id="KW-1133">Transmembrane helix</keyword>
<dbReference type="InterPro" id="IPR003660">
    <property type="entry name" value="HAMP_dom"/>
</dbReference>
<name>A0A1I4MU13_9FIRM</name>
<evidence type="ECO:0000259" key="5">
    <source>
        <dbReference type="PROSITE" id="PS50111"/>
    </source>
</evidence>
<dbReference type="SUPFAM" id="SSF58104">
    <property type="entry name" value="Methyl-accepting chemotaxis protein (MCP) signaling domain"/>
    <property type="match status" value="1"/>
</dbReference>
<dbReference type="STRING" id="1123291.SAMN04490355_103752"/>
<keyword evidence="4" id="KW-0812">Transmembrane</keyword>
<dbReference type="InterPro" id="IPR007891">
    <property type="entry name" value="CHASE3"/>
</dbReference>
<sequence length="562" mass="59494">MRMSISKQILFVCIMIVIAFTGLNVYTYYEIENVQDGYDNVLKRSVPLVVEVKDLNIELNVQSSQVRGYILTMNPTYIQGYETSRKNMEATLASLEKKLITPEGKEKVAALRAALAEYHKVSDQGINARKTLGQEEALKAVAASGAKIQAAEKTTSDTVKFLTERMDLRIQENVTATDRIQMLLGFLDVIILIVASILALFLARRISKPLGKVAASAQNIASGDLRVINIQYTAKDEIGDMIQAFTAMTDNLRNVVGQVAKSAEQVAAASEELTASSEQSAQAAGQVAETVTNVASGASSQLVTVEQTVSVVGDMASAITHIASNANQVSAKSEETAQVASDGGEAVNLATKQMQIIEDSVAQSAQVVQQLGTSSQQIGEIVDVISGIAGQTNLLALNAAIEAARAGEQGRGFAVVADEVRKLAEQSQEAAQRIAVIIRDIQAETGKAVAAMNQGTIEASKGTEIITSAGERFHAITTMIQQLNGQIQDIGTAAEKLSLSSSDVVSSVDSVKSIAGDTAGDTQTISAATEEQSASMEEIASSSQALASMANELQVVVSQFRL</sequence>